<accession>A0A315V9S6</accession>
<keyword evidence="8" id="KW-0539">Nucleus</keyword>
<sequence>MKRTVRRRSSAWSYFEQVGANFVRCKKCDAELKYCGGATSTMISHMAAKHHVSIPLRSAAARGSWSETPPSWKAPDTEEESAFNPEREPSERRRNKRSSVWDVFVRVDEEVHCKLCDTKLKYMSSTTSMMYHIKNKHTETPQSNSVAMPTQAQVTKLVTNMIEKDMFPISVVDGDGFRELLADIVHSYNVPSADEITRSIECHYHEKAADLRMRLATVEKVALTADFWTAMPSQKYITVSCSFITEDWQGKSAVLHTHKLPSGGQLTAECVAEKLFSTTQAWMIAGKVPACVHNNKENIQLTQGVAQVTWNYVSCFATTLQLAVFDGLSEDVLQIISAAGRLVRHFSRSSPAAEALKEKQAQMCLPQHKLIKSDRARWDTVCDMFQCLLEQRWAIKAVLSDRTVTSKHEAQTLEIGDDCWQVIENFTPVLATLKWATTVISAETEVSISNIYPITFSLIQTHLVPKESDVDQVDSSDLASNPALIASMLDPRHKHLNFLMPAGRLAAKVKLHELVSKLDASAAGPKDEQLETAVTPDLSQVATARKPPSDTKNTMMLLLGDNYSSSYATDSEAQVDYYLRDIAPSLDINPLEWWRLNGPRFPKLASLAREYLCIPGVSLPSLLSDAGQSFAAMRTRLNPEHHRLSDGAILEATQLGARTPQLTELGRLGERWLFKIDCVGKAQTYWKTQSLVLIIGLGVMRRQWKPSTVGSSQNCIETDASCCSWTPKTSIQTFSNTTPSEKAEHWEPMADRNWRGTEQQDRFQSVPMETGITQLPDVRGGFQVLGKSCKIEGPLPWIPLV</sequence>
<reference evidence="12 13" key="1">
    <citation type="journal article" date="2018" name="G3 (Bethesda)">
        <title>A High-Quality Reference Genome for the Invasive Mosquitofish Gambusia affinis Using a Chicago Library.</title>
        <authorList>
            <person name="Hoffberg S.L."/>
            <person name="Troendle N.J."/>
            <person name="Glenn T.C."/>
            <person name="Mahmud O."/>
            <person name="Louha S."/>
            <person name="Chalopin D."/>
            <person name="Bennetzen J.L."/>
            <person name="Mauricio R."/>
        </authorList>
    </citation>
    <scope>NUCLEOTIDE SEQUENCE [LARGE SCALE GENOMIC DNA]</scope>
    <source>
        <strain evidence="12">NE01/NJP1002.9</strain>
        <tissue evidence="12">Muscle</tissue>
    </source>
</reference>
<evidence type="ECO:0000313" key="12">
    <source>
        <dbReference type="EMBL" id="PWA19672.1"/>
    </source>
</evidence>
<keyword evidence="4" id="KW-0862">Zinc</keyword>
<evidence type="ECO:0000256" key="7">
    <source>
        <dbReference type="ARBA" id="ARBA00023163"/>
    </source>
</evidence>
<feature type="domain" description="BED-type" evidence="11">
    <location>
        <begin position="95"/>
        <end position="144"/>
    </location>
</feature>
<dbReference type="GO" id="GO:0009791">
    <property type="term" value="P:post-embryonic development"/>
    <property type="evidence" value="ECO:0007669"/>
    <property type="project" value="UniProtKB-ARBA"/>
</dbReference>
<keyword evidence="3 9" id="KW-0863">Zinc-finger</keyword>
<dbReference type="GO" id="GO:0008270">
    <property type="term" value="F:zinc ion binding"/>
    <property type="evidence" value="ECO:0007669"/>
    <property type="project" value="UniProtKB-KW"/>
</dbReference>
<dbReference type="AlphaFoldDB" id="A0A315V9S6"/>
<proteinExistence type="predicted"/>
<dbReference type="GO" id="GO:0003677">
    <property type="term" value="F:DNA binding"/>
    <property type="evidence" value="ECO:0007669"/>
    <property type="project" value="UniProtKB-KW"/>
</dbReference>
<evidence type="ECO:0000256" key="5">
    <source>
        <dbReference type="ARBA" id="ARBA00023015"/>
    </source>
</evidence>
<dbReference type="PROSITE" id="PS50808">
    <property type="entry name" value="ZF_BED"/>
    <property type="match status" value="2"/>
</dbReference>
<evidence type="ECO:0000256" key="9">
    <source>
        <dbReference type="PROSITE-ProRule" id="PRU00027"/>
    </source>
</evidence>
<keyword evidence="6" id="KW-0238">DNA-binding</keyword>
<comment type="caution">
    <text evidence="12">The sequence shown here is derived from an EMBL/GenBank/DDBJ whole genome shotgun (WGS) entry which is preliminary data.</text>
</comment>
<dbReference type="STRING" id="33528.ENSGAFP00000013885"/>
<dbReference type="SUPFAM" id="SSF57667">
    <property type="entry name" value="beta-beta-alpha zinc fingers"/>
    <property type="match status" value="2"/>
</dbReference>
<dbReference type="InterPro" id="IPR052035">
    <property type="entry name" value="ZnF_BED_domain_contain"/>
</dbReference>
<dbReference type="InterPro" id="IPR008906">
    <property type="entry name" value="HATC_C_dom"/>
</dbReference>
<dbReference type="PANTHER" id="PTHR46481">
    <property type="entry name" value="ZINC FINGER BED DOMAIN-CONTAINING PROTEIN 4"/>
    <property type="match status" value="1"/>
</dbReference>
<comment type="subcellular location">
    <subcellularLocation>
        <location evidence="1">Nucleus</location>
    </subcellularLocation>
</comment>
<keyword evidence="13" id="KW-1185">Reference proteome</keyword>
<feature type="region of interest" description="Disordered" evidence="10">
    <location>
        <begin position="60"/>
        <end position="95"/>
    </location>
</feature>
<name>A0A315V9S6_GAMAF</name>
<dbReference type="InterPro" id="IPR012337">
    <property type="entry name" value="RNaseH-like_sf"/>
</dbReference>
<dbReference type="InterPro" id="IPR003656">
    <property type="entry name" value="Znf_BED"/>
</dbReference>
<dbReference type="GO" id="GO:0005634">
    <property type="term" value="C:nucleus"/>
    <property type="evidence" value="ECO:0007669"/>
    <property type="project" value="UniProtKB-SubCell"/>
</dbReference>
<organism evidence="12 13">
    <name type="scientific">Gambusia affinis</name>
    <name type="common">Western mosquitofish</name>
    <name type="synonym">Heterandria affinis</name>
    <dbReference type="NCBI Taxonomy" id="33528"/>
    <lineage>
        <taxon>Eukaryota</taxon>
        <taxon>Metazoa</taxon>
        <taxon>Chordata</taxon>
        <taxon>Craniata</taxon>
        <taxon>Vertebrata</taxon>
        <taxon>Euteleostomi</taxon>
        <taxon>Actinopterygii</taxon>
        <taxon>Neopterygii</taxon>
        <taxon>Teleostei</taxon>
        <taxon>Neoteleostei</taxon>
        <taxon>Acanthomorphata</taxon>
        <taxon>Ovalentaria</taxon>
        <taxon>Atherinomorphae</taxon>
        <taxon>Cyprinodontiformes</taxon>
        <taxon>Poeciliidae</taxon>
        <taxon>Poeciliinae</taxon>
        <taxon>Gambusia</taxon>
    </lineage>
</organism>
<evidence type="ECO:0000256" key="8">
    <source>
        <dbReference type="ARBA" id="ARBA00023242"/>
    </source>
</evidence>
<keyword evidence="2" id="KW-0479">Metal-binding</keyword>
<evidence type="ECO:0000256" key="6">
    <source>
        <dbReference type="ARBA" id="ARBA00023125"/>
    </source>
</evidence>
<dbReference type="Pfam" id="PF05699">
    <property type="entry name" value="Dimer_Tnp_hAT"/>
    <property type="match status" value="1"/>
</dbReference>
<keyword evidence="7" id="KW-0804">Transcription</keyword>
<evidence type="ECO:0000256" key="1">
    <source>
        <dbReference type="ARBA" id="ARBA00004123"/>
    </source>
</evidence>
<evidence type="ECO:0000259" key="11">
    <source>
        <dbReference type="PROSITE" id="PS50808"/>
    </source>
</evidence>
<dbReference type="SUPFAM" id="SSF53098">
    <property type="entry name" value="Ribonuclease H-like"/>
    <property type="match status" value="1"/>
</dbReference>
<dbReference type="Pfam" id="PF02892">
    <property type="entry name" value="zf-BED"/>
    <property type="match status" value="2"/>
</dbReference>
<evidence type="ECO:0000256" key="3">
    <source>
        <dbReference type="ARBA" id="ARBA00022771"/>
    </source>
</evidence>
<gene>
    <name evidence="12" type="ORF">CCH79_00006806</name>
</gene>
<dbReference type="SMART" id="SM00614">
    <property type="entry name" value="ZnF_BED"/>
    <property type="match status" value="2"/>
</dbReference>
<keyword evidence="5" id="KW-0805">Transcription regulation</keyword>
<feature type="domain" description="BED-type" evidence="11">
    <location>
        <begin position="6"/>
        <end position="58"/>
    </location>
</feature>
<evidence type="ECO:0000256" key="10">
    <source>
        <dbReference type="SAM" id="MobiDB-lite"/>
    </source>
</evidence>
<dbReference type="Proteomes" id="UP000250572">
    <property type="component" value="Unassembled WGS sequence"/>
</dbReference>
<dbReference type="GO" id="GO:0046983">
    <property type="term" value="F:protein dimerization activity"/>
    <property type="evidence" value="ECO:0007669"/>
    <property type="project" value="InterPro"/>
</dbReference>
<dbReference type="EMBL" id="NHOQ01002094">
    <property type="protein sequence ID" value="PWA19672.1"/>
    <property type="molecule type" value="Genomic_DNA"/>
</dbReference>
<dbReference type="PANTHER" id="PTHR46481:SF10">
    <property type="entry name" value="ZINC FINGER BED DOMAIN-CONTAINING PROTEIN 39"/>
    <property type="match status" value="1"/>
</dbReference>
<evidence type="ECO:0000256" key="2">
    <source>
        <dbReference type="ARBA" id="ARBA00022723"/>
    </source>
</evidence>
<evidence type="ECO:0000256" key="4">
    <source>
        <dbReference type="ARBA" id="ARBA00022833"/>
    </source>
</evidence>
<dbReference type="SUPFAM" id="SSF140996">
    <property type="entry name" value="Hermes dimerisation domain"/>
    <property type="match status" value="1"/>
</dbReference>
<dbReference type="InterPro" id="IPR036236">
    <property type="entry name" value="Znf_C2H2_sf"/>
</dbReference>
<protein>
    <recommendedName>
        <fullName evidence="11">BED-type domain-containing protein</fullName>
    </recommendedName>
</protein>
<evidence type="ECO:0000313" key="13">
    <source>
        <dbReference type="Proteomes" id="UP000250572"/>
    </source>
</evidence>